<gene>
    <name evidence="1" type="ORF">BWGO95_02508</name>
</gene>
<protein>
    <submittedName>
        <fullName evidence="1">Uncharacterized protein</fullName>
    </submittedName>
</protein>
<sequence>MLLSSGESNKTGEGGEGGETLKHYRIYDTLKMIKTHEENEFSPWVLVI</sequence>
<name>A0A1G4EKP1_BACMY</name>
<dbReference type="AlphaFoldDB" id="A0A1G4EKP1"/>
<evidence type="ECO:0000313" key="2">
    <source>
        <dbReference type="Proteomes" id="UP000195696"/>
    </source>
</evidence>
<reference evidence="1 2" key="1">
    <citation type="submission" date="2016-08" db="EMBL/GenBank/DDBJ databases">
        <authorList>
            <person name="Seilhamer J.J."/>
        </authorList>
    </citation>
    <scope>NUCLEOTIDE SEQUENCE [LARGE SCALE GENOMIC DNA]</scope>
    <source>
        <strain evidence="1 2">SDA_GO95</strain>
    </source>
</reference>
<accession>A0A1G4EKP1</accession>
<dbReference type="EMBL" id="FMAK01000034">
    <property type="protein sequence ID" value="SCB68368.1"/>
    <property type="molecule type" value="Genomic_DNA"/>
</dbReference>
<dbReference type="Proteomes" id="UP000195696">
    <property type="component" value="Unassembled WGS sequence"/>
</dbReference>
<proteinExistence type="predicted"/>
<evidence type="ECO:0000313" key="1">
    <source>
        <dbReference type="EMBL" id="SCB68368.1"/>
    </source>
</evidence>
<organism evidence="1 2">
    <name type="scientific">Bacillus mycoides</name>
    <dbReference type="NCBI Taxonomy" id="1405"/>
    <lineage>
        <taxon>Bacteria</taxon>
        <taxon>Bacillati</taxon>
        <taxon>Bacillota</taxon>
        <taxon>Bacilli</taxon>
        <taxon>Bacillales</taxon>
        <taxon>Bacillaceae</taxon>
        <taxon>Bacillus</taxon>
        <taxon>Bacillus cereus group</taxon>
    </lineage>
</organism>